<evidence type="ECO:0000313" key="7">
    <source>
        <dbReference type="EMBL" id="SSX22782.1"/>
    </source>
</evidence>
<keyword evidence="3 4" id="KW-1015">Disulfide bond</keyword>
<dbReference type="Gene3D" id="2.10.70.10">
    <property type="entry name" value="Complement Module, domain 1"/>
    <property type="match status" value="3"/>
</dbReference>
<dbReference type="InterPro" id="IPR000436">
    <property type="entry name" value="Sushi_SCR_CCP_dom"/>
</dbReference>
<dbReference type="SUPFAM" id="SSF57535">
    <property type="entry name" value="Complement control module/SCR domain"/>
    <property type="match status" value="3"/>
</dbReference>
<evidence type="ECO:0000256" key="3">
    <source>
        <dbReference type="ARBA" id="ARBA00023157"/>
    </source>
</evidence>
<keyword evidence="5" id="KW-0175">Coiled coil</keyword>
<dbReference type="PANTHER" id="PTHR45656">
    <property type="entry name" value="PROTEIN CBR-CLEC-78"/>
    <property type="match status" value="1"/>
</dbReference>
<organism evidence="7">
    <name type="scientific">Culicoides sonorensis</name>
    <name type="common">Biting midge</name>
    <dbReference type="NCBI Taxonomy" id="179676"/>
    <lineage>
        <taxon>Eukaryota</taxon>
        <taxon>Metazoa</taxon>
        <taxon>Ecdysozoa</taxon>
        <taxon>Arthropoda</taxon>
        <taxon>Hexapoda</taxon>
        <taxon>Insecta</taxon>
        <taxon>Pterygota</taxon>
        <taxon>Neoptera</taxon>
        <taxon>Endopterygota</taxon>
        <taxon>Diptera</taxon>
        <taxon>Nematocera</taxon>
        <taxon>Chironomoidea</taxon>
        <taxon>Ceratopogonidae</taxon>
        <taxon>Ceratopogoninae</taxon>
        <taxon>Culicoides</taxon>
        <taxon>Monoculicoides</taxon>
    </lineage>
</organism>
<feature type="domain" description="Sushi" evidence="6">
    <location>
        <begin position="153"/>
        <end position="208"/>
    </location>
</feature>
<evidence type="ECO:0000256" key="1">
    <source>
        <dbReference type="ARBA" id="ARBA00022729"/>
    </source>
</evidence>
<dbReference type="AlphaFoldDB" id="A0A336LXL7"/>
<dbReference type="EMBL" id="UFQT01000284">
    <property type="protein sequence ID" value="SSX22783.1"/>
    <property type="molecule type" value="Genomic_DNA"/>
</dbReference>
<evidence type="ECO:0000259" key="6">
    <source>
        <dbReference type="PROSITE" id="PS50923"/>
    </source>
</evidence>
<dbReference type="VEuPathDB" id="VectorBase:CSON007528"/>
<feature type="domain" description="Sushi" evidence="6">
    <location>
        <begin position="694"/>
        <end position="752"/>
    </location>
</feature>
<feature type="coiled-coil region" evidence="5">
    <location>
        <begin position="242"/>
        <end position="276"/>
    </location>
</feature>
<keyword evidence="4" id="KW-0768">Sushi</keyword>
<accession>A0A336LXL7</accession>
<evidence type="ECO:0000256" key="2">
    <source>
        <dbReference type="ARBA" id="ARBA00022737"/>
    </source>
</evidence>
<dbReference type="InterPro" id="IPR051277">
    <property type="entry name" value="SEZ6_CSMD_C4BPB_Regulators"/>
</dbReference>
<protein>
    <submittedName>
        <fullName evidence="7">CSON007528 protein</fullName>
    </submittedName>
</protein>
<dbReference type="PANTHER" id="PTHR45656:SF4">
    <property type="entry name" value="PROTEIN CBR-CLEC-78"/>
    <property type="match status" value="1"/>
</dbReference>
<reference evidence="7" key="1">
    <citation type="submission" date="2018-07" db="EMBL/GenBank/DDBJ databases">
        <authorList>
            <person name="Quirk P.G."/>
            <person name="Krulwich T.A."/>
        </authorList>
    </citation>
    <scope>NUCLEOTIDE SEQUENCE</scope>
</reference>
<name>A0A336LXL7_CULSO</name>
<proteinExistence type="predicted"/>
<feature type="disulfide bond" evidence="4">
    <location>
        <begin position="723"/>
        <end position="750"/>
    </location>
</feature>
<dbReference type="PROSITE" id="PS50923">
    <property type="entry name" value="SUSHI"/>
    <property type="match status" value="2"/>
</dbReference>
<comment type="caution">
    <text evidence="4">Lacks conserved residue(s) required for the propagation of feature annotation.</text>
</comment>
<sequence length="782" mass="86978">MQKRHLLVFDCKFDSSHIEADFLKKINCGHPGILFNGWLENIDAGTGLGATPCVVPSVSQGTIVPIEIENETSNHTTIGYSLSSKVRHGISLEVLCNENYEFPRSSQLPPTCYNGTWSVIPKCVPAKCKTMPKAPKFGIVLAAKTEHGMRAVFKCKDGFVLKSPNGSVINNKQIMYDCDKGYVLEEGPPGATCIGGKWSPSELPKCLLGQHPRIRWNRKRRSLKLNFLKKLFKRKYVFSTINQNHYLRAKRATHDAEELENKSNKSIEDKKQKNKAQCLEPKNFKYEVLKHSKDSNATFGPGAILKIICESFGNLSIEQFNNTGPSSLKCYNGKLIPTTFPECLPSPCILPTIQQATYQGGYRAGLTIAHSSSVIIQCESSSGTRSSIQLEYIKCEEIVNESVKNVISDSLGNMSSALLNVQDKLTICKAPKKFDEYLNYKHESGTVNNGFPEGTEILFSCIPSITGEIKSWKIVCERGIWIGRAFPCDTDEDGFSNVPLINGSCIFRNNEPHIISFYNDLEIREEYVEFPPDSIIITRCVDIGKYAMIGSSERKCIKSKWTGSKPHCIGLNQENDYAMEKAPTILFRHQNGPIAQKGWTTEEGRDPQLEYRLSILHAVKEDSGVYTCSTPARHTHAIEVIAVHCNPLLTRRGLELSSKETMMNSRISFRCINGNAGNWSSPLPVCESVECGDVQCKHPGAPPNGYAQGSPPYRAGDVVQFNCNPEFMMQGQPIIACQDNGRWSGGLPKCIQACSYPGTAISGRMSLYLFHVMLLLNYAEQK</sequence>
<evidence type="ECO:0000256" key="5">
    <source>
        <dbReference type="SAM" id="Coils"/>
    </source>
</evidence>
<keyword evidence="2" id="KW-0677">Repeat</keyword>
<evidence type="ECO:0000256" key="4">
    <source>
        <dbReference type="PROSITE-ProRule" id="PRU00302"/>
    </source>
</evidence>
<dbReference type="SMART" id="SM00032">
    <property type="entry name" value="CCP"/>
    <property type="match status" value="6"/>
</dbReference>
<dbReference type="Pfam" id="PF00084">
    <property type="entry name" value="Sushi"/>
    <property type="match status" value="2"/>
</dbReference>
<keyword evidence="1" id="KW-0732">Signal</keyword>
<gene>
    <name evidence="7" type="primary">CSON007528</name>
</gene>
<dbReference type="InterPro" id="IPR035976">
    <property type="entry name" value="Sushi/SCR/CCP_sf"/>
</dbReference>
<dbReference type="EMBL" id="UFQT01000284">
    <property type="protein sequence ID" value="SSX22782.1"/>
    <property type="molecule type" value="Genomic_DNA"/>
</dbReference>
<dbReference type="CDD" id="cd00033">
    <property type="entry name" value="CCP"/>
    <property type="match status" value="1"/>
</dbReference>